<reference evidence="1 2" key="1">
    <citation type="submission" date="2015-07" db="EMBL/GenBank/DDBJ databases">
        <title>The genome of Dufourea novaeangliae.</title>
        <authorList>
            <person name="Pan H."/>
            <person name="Kapheim K."/>
        </authorList>
    </citation>
    <scope>NUCLEOTIDE SEQUENCE [LARGE SCALE GENOMIC DNA]</scope>
    <source>
        <strain evidence="1">0120121106</strain>
        <tissue evidence="1">Whole body</tissue>
    </source>
</reference>
<sequence length="51" mass="5880">MRKSCFNFTIYPDVRRTEFVVVARTHDDRFAELKLSVSRGVYCEISGHNAG</sequence>
<accession>A0A154NW98</accession>
<proteinExistence type="predicted"/>
<organism evidence="1 2">
    <name type="scientific">Dufourea novaeangliae</name>
    <name type="common">Sweat bee</name>
    <dbReference type="NCBI Taxonomy" id="178035"/>
    <lineage>
        <taxon>Eukaryota</taxon>
        <taxon>Metazoa</taxon>
        <taxon>Ecdysozoa</taxon>
        <taxon>Arthropoda</taxon>
        <taxon>Hexapoda</taxon>
        <taxon>Insecta</taxon>
        <taxon>Pterygota</taxon>
        <taxon>Neoptera</taxon>
        <taxon>Endopterygota</taxon>
        <taxon>Hymenoptera</taxon>
        <taxon>Apocrita</taxon>
        <taxon>Aculeata</taxon>
        <taxon>Apoidea</taxon>
        <taxon>Anthophila</taxon>
        <taxon>Halictidae</taxon>
        <taxon>Rophitinae</taxon>
        <taxon>Dufourea</taxon>
    </lineage>
</organism>
<dbReference type="Proteomes" id="UP000076502">
    <property type="component" value="Unassembled WGS sequence"/>
</dbReference>
<gene>
    <name evidence="1" type="ORF">WN55_01225</name>
</gene>
<evidence type="ECO:0000313" key="1">
    <source>
        <dbReference type="EMBL" id="KZC03965.1"/>
    </source>
</evidence>
<keyword evidence="2" id="KW-1185">Reference proteome</keyword>
<dbReference type="AlphaFoldDB" id="A0A154NW98"/>
<protein>
    <submittedName>
        <fullName evidence="1">Uncharacterized protein</fullName>
    </submittedName>
</protein>
<evidence type="ECO:0000313" key="2">
    <source>
        <dbReference type="Proteomes" id="UP000076502"/>
    </source>
</evidence>
<dbReference type="EMBL" id="KQ434773">
    <property type="protein sequence ID" value="KZC03965.1"/>
    <property type="molecule type" value="Genomic_DNA"/>
</dbReference>
<name>A0A154NW98_DUFNO</name>